<evidence type="ECO:0000313" key="4">
    <source>
        <dbReference type="Proteomes" id="UP000678499"/>
    </source>
</evidence>
<evidence type="ECO:0000259" key="2">
    <source>
        <dbReference type="PROSITE" id="PS50836"/>
    </source>
</evidence>
<reference evidence="3" key="1">
    <citation type="submission" date="2020-11" db="EMBL/GenBank/DDBJ databases">
        <authorList>
            <person name="Tran Van P."/>
        </authorList>
    </citation>
    <scope>NUCLEOTIDE SEQUENCE</scope>
</reference>
<dbReference type="Pfam" id="PF03351">
    <property type="entry name" value="DOMON"/>
    <property type="match status" value="1"/>
</dbReference>
<dbReference type="EMBL" id="OA884959">
    <property type="protein sequence ID" value="CAD7281503.1"/>
    <property type="molecule type" value="Genomic_DNA"/>
</dbReference>
<protein>
    <recommendedName>
        <fullName evidence="2">DOMON domain-containing protein</fullName>
    </recommendedName>
</protein>
<gene>
    <name evidence="3" type="ORF">NMOB1V02_LOCUS9147</name>
</gene>
<keyword evidence="1" id="KW-0732">Signal</keyword>
<keyword evidence="4" id="KW-1185">Reference proteome</keyword>
<proteinExistence type="predicted"/>
<sequence>MMFAISLASLSLMVAFTEAADVLSNSVVTNMYQGCGVTTGCLGLTDTFKWSIGDSVRCIENQNCHALAVFNSTRVPDEDEVDFTFFVRIGNVTNQYVALGISDNDKMGSDTVVVCKSSDTEPFIQAVPYFNKEKTPTVLESPPEGSYIHPMAIYDGEHLVCGYSRKLDTTVEGTAFNLSSNQYHLLFATGQLNMADVNLPIRTHTKKVALPKLNLTVPWSPETPVDEFYENCWMDRGCFGCTKDFKCYTQDGCFRERNCIYVINYERITDDSVRFSFLYDVGSDEDVTTPQWVGIGISPDRIMVLFEF</sequence>
<dbReference type="AlphaFoldDB" id="A0A7R9BW40"/>
<dbReference type="PROSITE" id="PS50836">
    <property type="entry name" value="DOMON"/>
    <property type="match status" value="1"/>
</dbReference>
<dbReference type="InterPro" id="IPR005018">
    <property type="entry name" value="DOMON_domain"/>
</dbReference>
<name>A0A7R9BW40_9CRUS</name>
<dbReference type="OrthoDB" id="6372137at2759"/>
<evidence type="ECO:0000313" key="3">
    <source>
        <dbReference type="EMBL" id="CAD7281503.1"/>
    </source>
</evidence>
<evidence type="ECO:0000256" key="1">
    <source>
        <dbReference type="SAM" id="SignalP"/>
    </source>
</evidence>
<dbReference type="SMART" id="SM00664">
    <property type="entry name" value="DoH"/>
    <property type="match status" value="1"/>
</dbReference>
<accession>A0A7R9BW40</accession>
<feature type="chain" id="PRO_5036210324" description="DOMON domain-containing protein" evidence="1">
    <location>
        <begin position="20"/>
        <end position="308"/>
    </location>
</feature>
<organism evidence="3">
    <name type="scientific">Notodromas monacha</name>
    <dbReference type="NCBI Taxonomy" id="399045"/>
    <lineage>
        <taxon>Eukaryota</taxon>
        <taxon>Metazoa</taxon>
        <taxon>Ecdysozoa</taxon>
        <taxon>Arthropoda</taxon>
        <taxon>Crustacea</taxon>
        <taxon>Oligostraca</taxon>
        <taxon>Ostracoda</taxon>
        <taxon>Podocopa</taxon>
        <taxon>Podocopida</taxon>
        <taxon>Cypridocopina</taxon>
        <taxon>Cypridoidea</taxon>
        <taxon>Cyprididae</taxon>
        <taxon>Notodromas</taxon>
    </lineage>
</organism>
<dbReference type="EMBL" id="CAJPEX010002922">
    <property type="protein sequence ID" value="CAG0921655.1"/>
    <property type="molecule type" value="Genomic_DNA"/>
</dbReference>
<dbReference type="Proteomes" id="UP000678499">
    <property type="component" value="Unassembled WGS sequence"/>
</dbReference>
<feature type="domain" description="DOMON" evidence="2">
    <location>
        <begin position="67"/>
        <end position="190"/>
    </location>
</feature>
<feature type="signal peptide" evidence="1">
    <location>
        <begin position="1"/>
        <end position="19"/>
    </location>
</feature>